<dbReference type="InterPro" id="IPR003807">
    <property type="entry name" value="DUF202"/>
</dbReference>
<dbReference type="CDD" id="cd14447">
    <property type="entry name" value="SPX"/>
    <property type="match status" value="1"/>
</dbReference>
<organism evidence="9">
    <name type="scientific">Rhizochromulina marina</name>
    <dbReference type="NCBI Taxonomy" id="1034831"/>
    <lineage>
        <taxon>Eukaryota</taxon>
        <taxon>Sar</taxon>
        <taxon>Stramenopiles</taxon>
        <taxon>Ochrophyta</taxon>
        <taxon>Dictyochophyceae</taxon>
        <taxon>Rhizochromulinales</taxon>
        <taxon>Rhizochromulina</taxon>
    </lineage>
</organism>
<dbReference type="EMBL" id="HBHJ01018447">
    <property type="protein sequence ID" value="CAD9692650.1"/>
    <property type="molecule type" value="Transcribed_RNA"/>
</dbReference>
<name>A0A7S2WKV1_9STRA</name>
<comment type="subcellular location">
    <subcellularLocation>
        <location evidence="1">Vacuole membrane</location>
        <topology evidence="1">Multi-pass membrane protein</topology>
    </subcellularLocation>
</comment>
<protein>
    <recommendedName>
        <fullName evidence="8">SPX domain-containing protein</fullName>
    </recommendedName>
</protein>
<dbReference type="Pfam" id="PF02656">
    <property type="entry name" value="DUF202"/>
    <property type="match status" value="1"/>
</dbReference>
<evidence type="ECO:0000256" key="4">
    <source>
        <dbReference type="ARBA" id="ARBA00022989"/>
    </source>
</evidence>
<dbReference type="PANTHER" id="PTHR46140:SF1">
    <property type="entry name" value="VACUOLAR TRANSPORTER CHAPERONE COMPLEX SUBUNIT 4-RELATED"/>
    <property type="match status" value="1"/>
</dbReference>
<feature type="region of interest" description="Disordered" evidence="6">
    <location>
        <begin position="43"/>
        <end position="82"/>
    </location>
</feature>
<reference evidence="9" key="1">
    <citation type="submission" date="2021-01" db="EMBL/GenBank/DDBJ databases">
        <authorList>
            <person name="Corre E."/>
            <person name="Pelletier E."/>
            <person name="Niang G."/>
            <person name="Scheremetjew M."/>
            <person name="Finn R."/>
            <person name="Kale V."/>
            <person name="Holt S."/>
            <person name="Cochrane G."/>
            <person name="Meng A."/>
            <person name="Brown T."/>
            <person name="Cohen L."/>
        </authorList>
    </citation>
    <scope>NUCLEOTIDE SEQUENCE</scope>
    <source>
        <strain evidence="9">CCMP1243</strain>
    </source>
</reference>
<proteinExistence type="predicted"/>
<dbReference type="Gene3D" id="3.20.100.30">
    <property type="entry name" value="VTC, catalytic tunnel domain"/>
    <property type="match status" value="1"/>
</dbReference>
<dbReference type="Pfam" id="PF03105">
    <property type="entry name" value="SPX"/>
    <property type="match status" value="1"/>
</dbReference>
<dbReference type="CDD" id="cd07751">
    <property type="entry name" value="PolyPPase_VTC4_like"/>
    <property type="match status" value="1"/>
</dbReference>
<gene>
    <name evidence="9" type="ORF">RMAR1173_LOCUS12196</name>
</gene>
<feature type="transmembrane region" description="Helical" evidence="7">
    <location>
        <begin position="641"/>
        <end position="661"/>
    </location>
</feature>
<evidence type="ECO:0000313" key="9">
    <source>
        <dbReference type="EMBL" id="CAD9692650.1"/>
    </source>
</evidence>
<dbReference type="PANTHER" id="PTHR46140">
    <property type="entry name" value="VACUOLAR TRANSPORTER CHAPERONE 1-RELATED"/>
    <property type="match status" value="1"/>
</dbReference>
<feature type="transmembrane region" description="Helical" evidence="7">
    <location>
        <begin position="681"/>
        <end position="701"/>
    </location>
</feature>
<evidence type="ECO:0000256" key="2">
    <source>
        <dbReference type="ARBA" id="ARBA00022554"/>
    </source>
</evidence>
<dbReference type="Pfam" id="PF09359">
    <property type="entry name" value="VTC"/>
    <property type="match status" value="1"/>
</dbReference>
<dbReference type="InterPro" id="IPR042267">
    <property type="entry name" value="VTC_sf"/>
</dbReference>
<dbReference type="GO" id="GO:0006799">
    <property type="term" value="P:polyphosphate biosynthetic process"/>
    <property type="evidence" value="ECO:0007669"/>
    <property type="project" value="UniProtKB-ARBA"/>
</dbReference>
<feature type="domain" description="SPX" evidence="8">
    <location>
        <begin position="1"/>
        <end position="180"/>
    </location>
</feature>
<dbReference type="AlphaFoldDB" id="A0A7S2WKV1"/>
<dbReference type="InterPro" id="IPR004331">
    <property type="entry name" value="SPX_dom"/>
</dbReference>
<keyword evidence="2" id="KW-0926">Vacuole</keyword>
<feature type="compositionally biased region" description="Polar residues" evidence="6">
    <location>
        <begin position="43"/>
        <end position="55"/>
    </location>
</feature>
<sequence>MKFGQHLEEHKLAEWDAQYMNYRRLKKMITVLKKNLLEEPPTTWDSGVSLSTAPPTNAAAMPVVESRKQAEDEGSTDGISSDITQDDFFQVLETEMTKVASFTQHQVRDIRKAVANVDSSVSEHTTSKDLPLGMKEQLDAIGEHFLRLEKFVNLNFTGFRKILKKHDKNLPNPATAFYMGRLHQQAWVRGDYSDIIVNLSRLHSILRGDNHLEAQQSATQDFLRKTTKYWIRKEFVTAVKYIVSQRLPVYLFGTSSEQPVMTDAQLVNSVYLDNSQLELYHGRLDKTPGAIAIRLRWYGTGEPELVFVERKTHRDSWTGDVSVKERFIIKPKEVPLLLNGRFPVEIKIQEMRKKGTYTEQEIEDWLSLVTEVTQAINSKQLVPTMRSQYMRTAFQIANDATVRVSLDTNLCMIYERDAGVEEGLRWYRDPNVKVPADEITRFPHAVLEVKLEVAEGNTAPQWVEDLIRSDMVCEVHKFSKFIHGCAVLMPDEVQAVPYWVDDPTLRASIELSGGQALLATDAGRVDANKQYPQLLPHGQLASARRRPAPRRLQTGEANMASTEAALSMGVGSDNAGNETYECYYDQCWNSGFPEVHTVTQKVEPKLHFANERTYIHWLHMAVHLAGLATAVLAFSPSDSLAEVYALLMLPLALVFVLYALFTFHWRDSKITTRQPVRWDDPYGPVIVGVSLILSLSIYFGLQLTEISQSSGSLA</sequence>
<dbReference type="PROSITE" id="PS51382">
    <property type="entry name" value="SPX"/>
    <property type="match status" value="1"/>
</dbReference>
<accession>A0A7S2WKV1</accession>
<dbReference type="InterPro" id="IPR018966">
    <property type="entry name" value="VTC_domain"/>
</dbReference>
<evidence type="ECO:0000256" key="6">
    <source>
        <dbReference type="SAM" id="MobiDB-lite"/>
    </source>
</evidence>
<dbReference type="GO" id="GO:0005774">
    <property type="term" value="C:vacuolar membrane"/>
    <property type="evidence" value="ECO:0007669"/>
    <property type="project" value="UniProtKB-SubCell"/>
</dbReference>
<feature type="transmembrane region" description="Helical" evidence="7">
    <location>
        <begin position="614"/>
        <end position="634"/>
    </location>
</feature>
<evidence type="ECO:0000256" key="5">
    <source>
        <dbReference type="ARBA" id="ARBA00023136"/>
    </source>
</evidence>
<dbReference type="InterPro" id="IPR051572">
    <property type="entry name" value="VTC_Complex_Subunit"/>
</dbReference>
<evidence type="ECO:0000256" key="1">
    <source>
        <dbReference type="ARBA" id="ARBA00004128"/>
    </source>
</evidence>
<evidence type="ECO:0000256" key="3">
    <source>
        <dbReference type="ARBA" id="ARBA00022692"/>
    </source>
</evidence>
<evidence type="ECO:0000259" key="8">
    <source>
        <dbReference type="PROSITE" id="PS51382"/>
    </source>
</evidence>
<keyword evidence="5 7" id="KW-0472">Membrane</keyword>
<keyword evidence="3 7" id="KW-0812">Transmembrane</keyword>
<keyword evidence="4 7" id="KW-1133">Transmembrane helix</keyword>
<evidence type="ECO:0000256" key="7">
    <source>
        <dbReference type="SAM" id="Phobius"/>
    </source>
</evidence>